<evidence type="ECO:0000256" key="1">
    <source>
        <dbReference type="SAM" id="MobiDB-lite"/>
    </source>
</evidence>
<organism evidence="3 4">
    <name type="scientific">Brassica cretica</name>
    <name type="common">Mustard</name>
    <dbReference type="NCBI Taxonomy" id="69181"/>
    <lineage>
        <taxon>Eukaryota</taxon>
        <taxon>Viridiplantae</taxon>
        <taxon>Streptophyta</taxon>
        <taxon>Embryophyta</taxon>
        <taxon>Tracheophyta</taxon>
        <taxon>Spermatophyta</taxon>
        <taxon>Magnoliopsida</taxon>
        <taxon>eudicotyledons</taxon>
        <taxon>Gunneridae</taxon>
        <taxon>Pentapetalae</taxon>
        <taxon>rosids</taxon>
        <taxon>malvids</taxon>
        <taxon>Brassicales</taxon>
        <taxon>Brassicaceae</taxon>
        <taxon>Brassiceae</taxon>
        <taxon>Brassica</taxon>
    </lineage>
</organism>
<gene>
    <name evidence="3" type="ORF">F2Q69_00061618</name>
</gene>
<dbReference type="InterPro" id="IPR025836">
    <property type="entry name" value="Zn_knuckle_CX2CX4HX4C"/>
</dbReference>
<evidence type="ECO:0000313" key="3">
    <source>
        <dbReference type="EMBL" id="KAF3573522.1"/>
    </source>
</evidence>
<feature type="domain" description="Zinc knuckle CX2CX4HX4C" evidence="2">
    <location>
        <begin position="77"/>
        <end position="119"/>
    </location>
</feature>
<evidence type="ECO:0000259" key="2">
    <source>
        <dbReference type="Pfam" id="PF14392"/>
    </source>
</evidence>
<protein>
    <recommendedName>
        <fullName evidence="2">Zinc knuckle CX2CX4HX4C domain-containing protein</fullName>
    </recommendedName>
</protein>
<dbReference type="InterPro" id="IPR040256">
    <property type="entry name" value="At4g02000-like"/>
</dbReference>
<dbReference type="PANTHER" id="PTHR31286">
    <property type="entry name" value="GLYCINE-RICH CELL WALL STRUCTURAL PROTEIN 1.8-LIKE"/>
    <property type="match status" value="1"/>
</dbReference>
<name>A0A8S9RMG6_BRACR</name>
<dbReference type="EMBL" id="QGKX02000095">
    <property type="protein sequence ID" value="KAF3573522.1"/>
    <property type="molecule type" value="Genomic_DNA"/>
</dbReference>
<dbReference type="AlphaFoldDB" id="A0A8S9RMG6"/>
<dbReference type="Pfam" id="PF14392">
    <property type="entry name" value="zf-CCHC_4"/>
    <property type="match status" value="1"/>
</dbReference>
<evidence type="ECO:0000313" key="4">
    <source>
        <dbReference type="Proteomes" id="UP000712600"/>
    </source>
</evidence>
<dbReference type="Proteomes" id="UP000712600">
    <property type="component" value="Unassembled WGS sequence"/>
</dbReference>
<sequence length="268" mass="30691">MNHHPGSRSRGDNTRMMKRQTHGEEEEINRIPAFHNSDLIEKFKLTMIGSIGKALGTYDTADVERSRVKVFVNGDLPLKFDCKIGFANGDVVKVSIQYEDLYIHCFSCKRISHEEGTCPEINNEQKERNRLERIYQQEKEERETREAFSIPQRKRMGVYTDSHIKENRGLILTAEMSGKKKKTHMISESIFQRDGTLILRMYGIGLKVPPTRSFPEIGRDIICINTAPGENLEKKREILPLRLNGGLRIHMGMGTRDKQKSSGTGIKT</sequence>
<accession>A0A8S9RMG6</accession>
<proteinExistence type="predicted"/>
<feature type="region of interest" description="Disordered" evidence="1">
    <location>
        <begin position="1"/>
        <end position="26"/>
    </location>
</feature>
<reference evidence="3" key="1">
    <citation type="submission" date="2019-12" db="EMBL/GenBank/DDBJ databases">
        <title>Genome sequencing and annotation of Brassica cretica.</title>
        <authorList>
            <person name="Studholme D.J."/>
            <person name="Sarris P."/>
        </authorList>
    </citation>
    <scope>NUCLEOTIDE SEQUENCE</scope>
    <source>
        <strain evidence="3">PFS-109/04</strain>
        <tissue evidence="3">Leaf</tissue>
    </source>
</reference>
<comment type="caution">
    <text evidence="3">The sequence shown here is derived from an EMBL/GenBank/DDBJ whole genome shotgun (WGS) entry which is preliminary data.</text>
</comment>
<dbReference type="PANTHER" id="PTHR31286:SF182">
    <property type="entry name" value="ZINC KNUCKLE CX2CX4HX4C DOMAIN-CONTAINING PROTEIN"/>
    <property type="match status" value="1"/>
</dbReference>